<sequence>MLVQPVEDYIETRGTNVPIKALGKERKYEVIIESKSIFGRTSFCIIDDMFPNFPMEWPGKLFRTVDQRRDGWATSRHVPGFSGTVSCKVELLRILKKDRGYFEHLVDGESEAVAKFKEIFPNKIG</sequence>
<organism evidence="1">
    <name type="scientific">bioreactor metagenome</name>
    <dbReference type="NCBI Taxonomy" id="1076179"/>
    <lineage>
        <taxon>unclassified sequences</taxon>
        <taxon>metagenomes</taxon>
        <taxon>ecological metagenomes</taxon>
    </lineage>
</organism>
<accession>A0A644YDB1</accession>
<comment type="caution">
    <text evidence="1">The sequence shown here is derived from an EMBL/GenBank/DDBJ whole genome shotgun (WGS) entry which is preliminary data.</text>
</comment>
<proteinExistence type="predicted"/>
<dbReference type="AlphaFoldDB" id="A0A644YDB1"/>
<reference evidence="1" key="1">
    <citation type="submission" date="2019-08" db="EMBL/GenBank/DDBJ databases">
        <authorList>
            <person name="Kucharzyk K."/>
            <person name="Murdoch R.W."/>
            <person name="Higgins S."/>
            <person name="Loffler F."/>
        </authorList>
    </citation>
    <scope>NUCLEOTIDE SEQUENCE</scope>
</reference>
<evidence type="ECO:0000313" key="1">
    <source>
        <dbReference type="EMBL" id="MPM26279.1"/>
    </source>
</evidence>
<gene>
    <name evidence="1" type="ORF">SDC9_72780</name>
</gene>
<protein>
    <submittedName>
        <fullName evidence="1">Uncharacterized protein</fullName>
    </submittedName>
</protein>
<name>A0A644YDB1_9ZZZZ</name>
<dbReference type="EMBL" id="VSSQ01004696">
    <property type="protein sequence ID" value="MPM26279.1"/>
    <property type="molecule type" value="Genomic_DNA"/>
</dbReference>